<evidence type="ECO:0000313" key="3">
    <source>
        <dbReference type="Proteomes" id="UP000297900"/>
    </source>
</evidence>
<feature type="transmembrane region" description="Helical" evidence="1">
    <location>
        <begin position="61"/>
        <end position="81"/>
    </location>
</feature>
<name>A0A4Y8LMK3_9BACL</name>
<evidence type="ECO:0000313" key="2">
    <source>
        <dbReference type="EMBL" id="TFE19176.1"/>
    </source>
</evidence>
<gene>
    <name evidence="2" type="ORF">E2980_23705</name>
</gene>
<proteinExistence type="predicted"/>
<feature type="transmembrane region" description="Helical" evidence="1">
    <location>
        <begin position="117"/>
        <end position="138"/>
    </location>
</feature>
<comment type="caution">
    <text evidence="2">The sequence shown here is derived from an EMBL/GenBank/DDBJ whole genome shotgun (WGS) entry which is preliminary data.</text>
</comment>
<feature type="transmembrane region" description="Helical" evidence="1">
    <location>
        <begin position="93"/>
        <end position="111"/>
    </location>
</feature>
<reference evidence="2 3" key="1">
    <citation type="submission" date="2019-03" db="EMBL/GenBank/DDBJ databases">
        <title>Cohnella endophytica sp. nov., a novel endophytic bacterium isolated from bark of Sonneratia apetala.</title>
        <authorList>
            <person name="Tuo L."/>
        </authorList>
    </citation>
    <scope>NUCLEOTIDE SEQUENCE [LARGE SCALE GENOMIC DNA]</scope>
    <source>
        <strain evidence="2 3">CCTCC AB 208254</strain>
    </source>
</reference>
<organism evidence="2 3">
    <name type="scientific">Cohnella luojiensis</name>
    <dbReference type="NCBI Taxonomy" id="652876"/>
    <lineage>
        <taxon>Bacteria</taxon>
        <taxon>Bacillati</taxon>
        <taxon>Bacillota</taxon>
        <taxon>Bacilli</taxon>
        <taxon>Bacillales</taxon>
        <taxon>Paenibacillaceae</taxon>
        <taxon>Cohnella</taxon>
    </lineage>
</organism>
<keyword evidence="1" id="KW-0812">Transmembrane</keyword>
<keyword evidence="1" id="KW-0472">Membrane</keyword>
<dbReference type="RefSeq" id="WP_135154702.1">
    <property type="nucleotide sequence ID" value="NZ_SOMN01000090.1"/>
</dbReference>
<keyword evidence="3" id="KW-1185">Reference proteome</keyword>
<dbReference type="AlphaFoldDB" id="A0A4Y8LMK3"/>
<feature type="transmembrane region" description="Helical" evidence="1">
    <location>
        <begin position="21"/>
        <end position="41"/>
    </location>
</feature>
<keyword evidence="1" id="KW-1133">Transmembrane helix</keyword>
<evidence type="ECO:0000256" key="1">
    <source>
        <dbReference type="SAM" id="Phobius"/>
    </source>
</evidence>
<sequence length="155" mass="17365">MEATLIIFKVRYEKILKGQSLNIIILVSSSIAILYMLFLLVPYADSQGFFSENDTPSSSEIIAYVPRYLPAAICIAFSSTFISKSTFLQSLNYPLLIANIFIGICLGLIIIGGAILWLMIPASLIPIIAIPISFIWGLRKDIQFLKKYKNIQDHM</sequence>
<protein>
    <submittedName>
        <fullName evidence="2">Uncharacterized protein</fullName>
    </submittedName>
</protein>
<dbReference type="EMBL" id="SOMN01000090">
    <property type="protein sequence ID" value="TFE19176.1"/>
    <property type="molecule type" value="Genomic_DNA"/>
</dbReference>
<dbReference type="OrthoDB" id="9954805at2"/>
<dbReference type="Proteomes" id="UP000297900">
    <property type="component" value="Unassembled WGS sequence"/>
</dbReference>
<accession>A0A4Y8LMK3</accession>